<gene>
    <name evidence="1" type="ORF">ACOLOM_LOCUS10033</name>
</gene>
<organism evidence="1 2">
    <name type="scientific">Acaulospora colombiana</name>
    <dbReference type="NCBI Taxonomy" id="27376"/>
    <lineage>
        <taxon>Eukaryota</taxon>
        <taxon>Fungi</taxon>
        <taxon>Fungi incertae sedis</taxon>
        <taxon>Mucoromycota</taxon>
        <taxon>Glomeromycotina</taxon>
        <taxon>Glomeromycetes</taxon>
        <taxon>Diversisporales</taxon>
        <taxon>Acaulosporaceae</taxon>
        <taxon>Acaulospora</taxon>
    </lineage>
</organism>
<evidence type="ECO:0000313" key="1">
    <source>
        <dbReference type="EMBL" id="CAG8696058.1"/>
    </source>
</evidence>
<protein>
    <submittedName>
        <fullName evidence="1">4123_t:CDS:1</fullName>
    </submittedName>
</protein>
<dbReference type="Proteomes" id="UP000789525">
    <property type="component" value="Unassembled WGS sequence"/>
</dbReference>
<reference evidence="1" key="1">
    <citation type="submission" date="2021-06" db="EMBL/GenBank/DDBJ databases">
        <authorList>
            <person name="Kallberg Y."/>
            <person name="Tangrot J."/>
            <person name="Rosling A."/>
        </authorList>
    </citation>
    <scope>NUCLEOTIDE SEQUENCE</scope>
    <source>
        <strain evidence="1">CL356</strain>
    </source>
</reference>
<dbReference type="EMBL" id="CAJVPT010030963">
    <property type="protein sequence ID" value="CAG8696058.1"/>
    <property type="molecule type" value="Genomic_DNA"/>
</dbReference>
<feature type="non-terminal residue" evidence="1">
    <location>
        <position position="1"/>
    </location>
</feature>
<name>A0ACA9PCX7_9GLOM</name>
<sequence>TTNSEEINEKVSLAGVSSDASTAQPPTEDEKAMALLVDVANAALASSPNLVARPVLVDAQPVPPKVNDVLGEMWDEISKELRAKKLVRGTLSRASTPPPTVSISRPESEDEDSIVEKIRMPKHLAIPIQRARSPLYQKLFPSETTTSEFVAGSPAMSYVTAQISPATSFVTAIERGSTPLPVEEGRAPIVDLGSSPPLPYYSLPSSPRRHLASAPLPRPASPQPPGALVMYDYENDDARENVALLPPAHITQTALNLALTLPATEWVFQFIVVFIGWFGFWMQPLPSQTRRRR</sequence>
<evidence type="ECO:0000313" key="2">
    <source>
        <dbReference type="Proteomes" id="UP000789525"/>
    </source>
</evidence>
<keyword evidence="2" id="KW-1185">Reference proteome</keyword>
<proteinExistence type="predicted"/>
<accession>A0ACA9PCX7</accession>
<comment type="caution">
    <text evidence="1">The sequence shown here is derived from an EMBL/GenBank/DDBJ whole genome shotgun (WGS) entry which is preliminary data.</text>
</comment>